<dbReference type="PANTHER" id="PTHR43316">
    <property type="entry name" value="HYDROLASE, HALOACID DELAHOGENASE-RELATED"/>
    <property type="match status" value="1"/>
</dbReference>
<keyword evidence="3" id="KW-1185">Reference proteome</keyword>
<dbReference type="GO" id="GO:0016787">
    <property type="term" value="F:hydrolase activity"/>
    <property type="evidence" value="ECO:0007669"/>
    <property type="project" value="UniProtKB-KW"/>
</dbReference>
<name>A0AA41Z1U6_9HYPH</name>
<gene>
    <name evidence="2" type="ORF">M8523_32765</name>
</gene>
<dbReference type="Gene3D" id="1.10.150.750">
    <property type="match status" value="1"/>
</dbReference>
<dbReference type="SFLD" id="SFLDS00003">
    <property type="entry name" value="Haloacid_Dehalogenase"/>
    <property type="match status" value="1"/>
</dbReference>
<evidence type="ECO:0000313" key="3">
    <source>
        <dbReference type="Proteomes" id="UP001165667"/>
    </source>
</evidence>
<dbReference type="SUPFAM" id="SSF56784">
    <property type="entry name" value="HAD-like"/>
    <property type="match status" value="1"/>
</dbReference>
<dbReference type="PANTHER" id="PTHR43316:SF3">
    <property type="entry name" value="HALOACID DEHALOGENASE, TYPE II (AFU_ORTHOLOGUE AFUA_2G07750)-RELATED"/>
    <property type="match status" value="1"/>
</dbReference>
<dbReference type="Proteomes" id="UP001165667">
    <property type="component" value="Unassembled WGS sequence"/>
</dbReference>
<keyword evidence="1 2" id="KW-0378">Hydrolase</keyword>
<dbReference type="InterPro" id="IPR051540">
    <property type="entry name" value="S-2-haloacid_dehalogenase"/>
</dbReference>
<dbReference type="InterPro" id="IPR023214">
    <property type="entry name" value="HAD_sf"/>
</dbReference>
<organism evidence="2 3">
    <name type="scientific">Lichenifustis flavocetrariae</name>
    <dbReference type="NCBI Taxonomy" id="2949735"/>
    <lineage>
        <taxon>Bacteria</taxon>
        <taxon>Pseudomonadati</taxon>
        <taxon>Pseudomonadota</taxon>
        <taxon>Alphaproteobacteria</taxon>
        <taxon>Hyphomicrobiales</taxon>
        <taxon>Lichenihabitantaceae</taxon>
        <taxon>Lichenifustis</taxon>
    </lineage>
</organism>
<comment type="caution">
    <text evidence="2">The sequence shown here is derived from an EMBL/GenBank/DDBJ whole genome shotgun (WGS) entry which is preliminary data.</text>
</comment>
<dbReference type="NCBIfam" id="TIGR01493">
    <property type="entry name" value="HAD-SF-IA-v2"/>
    <property type="match status" value="1"/>
</dbReference>
<evidence type="ECO:0000313" key="2">
    <source>
        <dbReference type="EMBL" id="MCW6512681.1"/>
    </source>
</evidence>
<evidence type="ECO:0000256" key="1">
    <source>
        <dbReference type="ARBA" id="ARBA00022801"/>
    </source>
</evidence>
<accession>A0AA41Z1U6</accession>
<dbReference type="InterPro" id="IPR006439">
    <property type="entry name" value="HAD-SF_hydro_IA"/>
</dbReference>
<dbReference type="RefSeq" id="WP_282589055.1">
    <property type="nucleotide sequence ID" value="NZ_JAMOIM010000059.1"/>
</dbReference>
<protein>
    <submittedName>
        <fullName evidence="2">HAD-IA family hydrolase</fullName>
    </submittedName>
</protein>
<dbReference type="Gene3D" id="3.40.50.1000">
    <property type="entry name" value="HAD superfamily/HAD-like"/>
    <property type="match status" value="1"/>
</dbReference>
<sequence length="240" mass="27236">MSLRDFKLLTFDVVGTLIDFEKGVMDYLRRASGKTPAELSDAAIYKVYLVGRERNYLRSSQVFRDVYRHIAAELGFPNDDAHAEGFQTAVLQWPAFPDSAEALRRLRRHYRLVAMTNADRVALSCYAHTLGDPFDDTVCFDDTGVAKPDPTFFAYNRGRQSAFGYKHRDNLHVAQSQHHDIGIARQLGYKTCWIERRQGQEGWGGTPEPKVVTKPDYHFATLAQLADAVDAAFDTPTRDR</sequence>
<reference evidence="2" key="1">
    <citation type="submission" date="2022-05" db="EMBL/GenBank/DDBJ databases">
        <authorList>
            <person name="Pankratov T."/>
        </authorList>
    </citation>
    <scope>NUCLEOTIDE SEQUENCE</scope>
    <source>
        <strain evidence="2">BP6-180914</strain>
    </source>
</reference>
<dbReference type="EMBL" id="JAMOIM010000059">
    <property type="protein sequence ID" value="MCW6512681.1"/>
    <property type="molecule type" value="Genomic_DNA"/>
</dbReference>
<dbReference type="SFLD" id="SFLDG01129">
    <property type="entry name" value="C1.5:_HAD__Beta-PGM__Phosphata"/>
    <property type="match status" value="1"/>
</dbReference>
<dbReference type="AlphaFoldDB" id="A0AA41Z1U6"/>
<dbReference type="Pfam" id="PF00702">
    <property type="entry name" value="Hydrolase"/>
    <property type="match status" value="1"/>
</dbReference>
<dbReference type="InterPro" id="IPR036412">
    <property type="entry name" value="HAD-like_sf"/>
</dbReference>
<proteinExistence type="predicted"/>